<dbReference type="Pfam" id="PF00651">
    <property type="entry name" value="BTB"/>
    <property type="match status" value="1"/>
</dbReference>
<name>A0A9W8RPD6_9HYPO</name>
<feature type="region of interest" description="Disordered" evidence="2">
    <location>
        <begin position="440"/>
        <end position="460"/>
    </location>
</feature>
<reference evidence="4" key="1">
    <citation type="submission" date="2022-09" db="EMBL/GenBank/DDBJ databases">
        <title>Fusarium specimens isolated from Avocado Roots.</title>
        <authorList>
            <person name="Stajich J."/>
            <person name="Roper C."/>
            <person name="Heimlech-Rivalta G."/>
        </authorList>
    </citation>
    <scope>NUCLEOTIDE SEQUENCE</scope>
    <source>
        <strain evidence="4">CF00136</strain>
    </source>
</reference>
<dbReference type="SUPFAM" id="SSF54695">
    <property type="entry name" value="POZ domain"/>
    <property type="match status" value="1"/>
</dbReference>
<evidence type="ECO:0000313" key="5">
    <source>
        <dbReference type="Proteomes" id="UP001152049"/>
    </source>
</evidence>
<sequence>MRQQNLPDFTLVCQSRPFRLHKDVVCKKSPVLREALEQAYRDLQSFVIHVTEFDAFIVKHMVHFLYHNSYEVNENEFPSYALAKPILDSGGARPKEHVRNLLLCHIEINAIGAHYKIPGLCKLAIEFIQQILHDDWHDSVFLAVAAATAARSTDQNLHEVMRLCARAHLESLAKLPTFKESTMFEGLVSPASLRDIDSTDAVDTQDISDITDTTGSICVIDSHQQVEPVSPMQAWIAEDHALMNEEFERLKVKVSCLEEQVLVISSERDDLQQSVKAEKNKVTKTALELDLLERRIKAEEIKVAESTLKLDQTTRTLHVSQADTTTAEKEQKKSSSLVETCSDLEQALKLGKEKQASQESFDAEKAENALLIVEGKLARVTSDRDRLNEAFEMKSNLAATLKRELEIEKEKQTGMSLAERDRLQQAIGAETNKVTNLTRERNAARQAEAAAKGREDQARRAETVAKLGETAAKRAEAVAKNRRTAATKYEKINDLIRKANEYDSCRHCGEDFMYDDDIWIDDNDDNLLLRCVDCRTRHW</sequence>
<feature type="compositionally biased region" description="Basic and acidic residues" evidence="2">
    <location>
        <begin position="451"/>
        <end position="460"/>
    </location>
</feature>
<dbReference type="Gene3D" id="3.30.710.10">
    <property type="entry name" value="Potassium Channel Kv1.1, Chain A"/>
    <property type="match status" value="1"/>
</dbReference>
<comment type="caution">
    <text evidence="4">The sequence shown here is derived from an EMBL/GenBank/DDBJ whole genome shotgun (WGS) entry which is preliminary data.</text>
</comment>
<protein>
    <recommendedName>
        <fullName evidence="3">BTB domain-containing protein</fullName>
    </recommendedName>
</protein>
<dbReference type="SMART" id="SM00225">
    <property type="entry name" value="BTB"/>
    <property type="match status" value="1"/>
</dbReference>
<evidence type="ECO:0000256" key="1">
    <source>
        <dbReference type="SAM" id="Coils"/>
    </source>
</evidence>
<dbReference type="AlphaFoldDB" id="A0A9W8RPD6"/>
<dbReference type="Proteomes" id="UP001152049">
    <property type="component" value="Unassembled WGS sequence"/>
</dbReference>
<keyword evidence="5" id="KW-1185">Reference proteome</keyword>
<dbReference type="InterPro" id="IPR011333">
    <property type="entry name" value="SKP1/BTB/POZ_sf"/>
</dbReference>
<dbReference type="OrthoDB" id="2363873at2759"/>
<keyword evidence="1" id="KW-0175">Coiled coil</keyword>
<accession>A0A9W8RPD6</accession>
<proteinExistence type="predicted"/>
<dbReference type="CDD" id="cd18186">
    <property type="entry name" value="BTB_POZ_ZBTB_KLHL-like"/>
    <property type="match status" value="1"/>
</dbReference>
<dbReference type="PANTHER" id="PTHR47843">
    <property type="entry name" value="BTB DOMAIN-CONTAINING PROTEIN-RELATED"/>
    <property type="match status" value="1"/>
</dbReference>
<evidence type="ECO:0000259" key="3">
    <source>
        <dbReference type="PROSITE" id="PS50097"/>
    </source>
</evidence>
<evidence type="ECO:0000256" key="2">
    <source>
        <dbReference type="SAM" id="MobiDB-lite"/>
    </source>
</evidence>
<organism evidence="4 5">
    <name type="scientific">Fusarium torreyae</name>
    <dbReference type="NCBI Taxonomy" id="1237075"/>
    <lineage>
        <taxon>Eukaryota</taxon>
        <taxon>Fungi</taxon>
        <taxon>Dikarya</taxon>
        <taxon>Ascomycota</taxon>
        <taxon>Pezizomycotina</taxon>
        <taxon>Sordariomycetes</taxon>
        <taxon>Hypocreomycetidae</taxon>
        <taxon>Hypocreales</taxon>
        <taxon>Nectriaceae</taxon>
        <taxon>Fusarium</taxon>
    </lineage>
</organism>
<dbReference type="PROSITE" id="PS50097">
    <property type="entry name" value="BTB"/>
    <property type="match status" value="1"/>
</dbReference>
<gene>
    <name evidence="4" type="ORF">NW762_013011</name>
</gene>
<evidence type="ECO:0000313" key="4">
    <source>
        <dbReference type="EMBL" id="KAJ4247802.1"/>
    </source>
</evidence>
<feature type="domain" description="BTB" evidence="3">
    <location>
        <begin position="7"/>
        <end position="74"/>
    </location>
</feature>
<dbReference type="PANTHER" id="PTHR47843:SF5">
    <property type="entry name" value="BTB_POZ DOMAIN PROTEIN"/>
    <property type="match status" value="1"/>
</dbReference>
<feature type="coiled-coil region" evidence="1">
    <location>
        <begin position="240"/>
        <end position="309"/>
    </location>
</feature>
<dbReference type="InterPro" id="IPR000210">
    <property type="entry name" value="BTB/POZ_dom"/>
</dbReference>
<dbReference type="EMBL" id="JAOQAZ010000038">
    <property type="protein sequence ID" value="KAJ4247802.1"/>
    <property type="molecule type" value="Genomic_DNA"/>
</dbReference>